<dbReference type="SUPFAM" id="SSF56784">
    <property type="entry name" value="HAD-like"/>
    <property type="match status" value="1"/>
</dbReference>
<accession>A0ABR9N2U3</accession>
<protein>
    <submittedName>
        <fullName evidence="1">Uncharacterized protein</fullName>
    </submittedName>
</protein>
<name>A0ABR9N2U3_9MICO</name>
<comment type="caution">
    <text evidence="1">The sequence shown here is derived from an EMBL/GenBank/DDBJ whole genome shotgun (WGS) entry which is preliminary data.</text>
</comment>
<evidence type="ECO:0000313" key="1">
    <source>
        <dbReference type="EMBL" id="MBE1877464.1"/>
    </source>
</evidence>
<keyword evidence="2" id="KW-1185">Reference proteome</keyword>
<gene>
    <name evidence="1" type="ORF">IHE71_17385</name>
</gene>
<reference evidence="1 2" key="1">
    <citation type="submission" date="2020-10" db="EMBL/GenBank/DDBJ databases">
        <title>Myceligenerans pegani sp. nov., an endophytic actinomycete isolated from Peganum harmala L. in Xinjiang, China.</title>
        <authorList>
            <person name="Xin L."/>
        </authorList>
    </citation>
    <scope>NUCLEOTIDE SEQUENCE [LARGE SCALE GENOMIC DNA]</scope>
    <source>
        <strain evidence="1 2">TRM65318</strain>
    </source>
</reference>
<dbReference type="RefSeq" id="WP_192864017.1">
    <property type="nucleotide sequence ID" value="NZ_JADAQT010000102.1"/>
</dbReference>
<dbReference type="InterPro" id="IPR036412">
    <property type="entry name" value="HAD-like_sf"/>
</dbReference>
<dbReference type="Proteomes" id="UP000625527">
    <property type="component" value="Unassembled WGS sequence"/>
</dbReference>
<proteinExistence type="predicted"/>
<evidence type="ECO:0000313" key="2">
    <source>
        <dbReference type="Proteomes" id="UP000625527"/>
    </source>
</evidence>
<organism evidence="1 2">
    <name type="scientific">Myceligenerans pegani</name>
    <dbReference type="NCBI Taxonomy" id="2776917"/>
    <lineage>
        <taxon>Bacteria</taxon>
        <taxon>Bacillati</taxon>
        <taxon>Actinomycetota</taxon>
        <taxon>Actinomycetes</taxon>
        <taxon>Micrococcales</taxon>
        <taxon>Promicromonosporaceae</taxon>
        <taxon>Myceligenerans</taxon>
    </lineage>
</organism>
<dbReference type="EMBL" id="JADAQT010000102">
    <property type="protein sequence ID" value="MBE1877464.1"/>
    <property type="molecule type" value="Genomic_DNA"/>
</dbReference>
<sequence>MIRADETVPVEETLGSTARVVVLDADADLAVTARQDAARALESLELLLATGCDVVLSTSQSLSGLLQLARGFGVREGYGLCSHGALAVRLDGAMPGGYELLDAVTFDLSALKLALEDLQFPAGTLVAAEDVGTGRRINRRLGTELPSGVPERTPRARSRGTTTSLARLHAAGIREYADMLAASTGLKVIPTGPDLCDVTAQEASRSAADDVVHTLAAPR</sequence>